<dbReference type="GO" id="GO:0022857">
    <property type="term" value="F:transmembrane transporter activity"/>
    <property type="evidence" value="ECO:0007669"/>
    <property type="project" value="InterPro"/>
</dbReference>
<feature type="transmembrane region" description="Helical" evidence="8">
    <location>
        <begin position="60"/>
        <end position="82"/>
    </location>
</feature>
<keyword evidence="3" id="KW-0813">Transport</keyword>
<keyword evidence="5 8" id="KW-0812">Transmembrane</keyword>
<dbReference type="GO" id="GO:0043190">
    <property type="term" value="C:ATP-binding cassette (ABC) transporter complex"/>
    <property type="evidence" value="ECO:0007669"/>
    <property type="project" value="InterPro"/>
</dbReference>
<evidence type="ECO:0000313" key="11">
    <source>
        <dbReference type="EMBL" id="MET4725912.1"/>
    </source>
</evidence>
<keyword evidence="7 8" id="KW-0472">Membrane</keyword>
<proteinExistence type="inferred from homology"/>
<evidence type="ECO:0000259" key="9">
    <source>
        <dbReference type="PROSITE" id="PS50928"/>
    </source>
</evidence>
<dbReference type="Proteomes" id="UP000181962">
    <property type="component" value="Chromosome"/>
</dbReference>
<evidence type="ECO:0000256" key="5">
    <source>
        <dbReference type="ARBA" id="ARBA00022692"/>
    </source>
</evidence>
<dbReference type="KEGG" id="bjp:RN69_00180"/>
<evidence type="ECO:0000313" key="12">
    <source>
        <dbReference type="Proteomes" id="UP000181962"/>
    </source>
</evidence>
<comment type="subcellular location">
    <subcellularLocation>
        <location evidence="1">Cell inner membrane</location>
        <topology evidence="1">Multi-pass membrane protein</topology>
    </subcellularLocation>
</comment>
<dbReference type="InterPro" id="IPR000515">
    <property type="entry name" value="MetI-like"/>
</dbReference>
<keyword evidence="4" id="KW-1003">Cell membrane</keyword>
<evidence type="ECO:0000256" key="7">
    <source>
        <dbReference type="ARBA" id="ARBA00023136"/>
    </source>
</evidence>
<dbReference type="AlphaFoldDB" id="A0A0N0UE49"/>
<dbReference type="Gene3D" id="1.10.3720.10">
    <property type="entry name" value="MetI-like"/>
    <property type="match status" value="1"/>
</dbReference>
<dbReference type="CDD" id="cd06261">
    <property type="entry name" value="TM_PBP2"/>
    <property type="match status" value="1"/>
</dbReference>
<dbReference type="OrthoDB" id="7341446at2"/>
<dbReference type="PATRIC" id="fig|375.37.peg.8277"/>
<dbReference type="PROSITE" id="PS50928">
    <property type="entry name" value="ABC_TM1"/>
    <property type="match status" value="1"/>
</dbReference>
<evidence type="ECO:0000256" key="6">
    <source>
        <dbReference type="ARBA" id="ARBA00022989"/>
    </source>
</evidence>
<accession>A0A0N0UE49</accession>
<organism evidence="10 12">
    <name type="scientific">Bradyrhizobium japonicum</name>
    <dbReference type="NCBI Taxonomy" id="375"/>
    <lineage>
        <taxon>Bacteria</taxon>
        <taxon>Pseudomonadati</taxon>
        <taxon>Pseudomonadota</taxon>
        <taxon>Alphaproteobacteria</taxon>
        <taxon>Hyphomicrobiales</taxon>
        <taxon>Nitrobacteraceae</taxon>
        <taxon>Bradyrhizobium</taxon>
    </lineage>
</organism>
<sequence>MLSYNWNWSILFQQPQLGWLLEGLRLTIVMAVVSFLLALAIGTLVGTARTARSRAVRGIGFVYTALFRNVPLLIQMFLWFYVFPELLPSNLGRWVKRDWACLSSLMAIDTYGWSSTLE</sequence>
<dbReference type="SUPFAM" id="SSF161098">
    <property type="entry name" value="MetI-like"/>
    <property type="match status" value="1"/>
</dbReference>
<evidence type="ECO:0000256" key="1">
    <source>
        <dbReference type="ARBA" id="ARBA00004429"/>
    </source>
</evidence>
<feature type="transmembrane region" description="Helical" evidence="8">
    <location>
        <begin position="26"/>
        <end position="48"/>
    </location>
</feature>
<dbReference type="InterPro" id="IPR035906">
    <property type="entry name" value="MetI-like_sf"/>
</dbReference>
<dbReference type="InterPro" id="IPR043429">
    <property type="entry name" value="ArtM/GltK/GlnP/TcyL/YhdX-like"/>
</dbReference>
<keyword evidence="6 8" id="KW-1133">Transmembrane helix</keyword>
<dbReference type="EMBL" id="CP017637">
    <property type="protein sequence ID" value="APG06728.1"/>
    <property type="molecule type" value="Genomic_DNA"/>
</dbReference>
<dbReference type="RefSeq" id="WP_011082869.1">
    <property type="nucleotide sequence ID" value="NZ_BJNK01000034.1"/>
</dbReference>
<reference evidence="11 13" key="2">
    <citation type="submission" date="2024-06" db="EMBL/GenBank/DDBJ databases">
        <title>Genomic Encyclopedia of Type Strains, Phase V (KMG-V): Genome sequencing to study the core and pangenomes of soil and plant-associated prokaryotes.</title>
        <authorList>
            <person name="Whitman W."/>
        </authorList>
    </citation>
    <scope>NUCLEOTIDE SEQUENCE [LARGE SCALE GENOMIC DNA]</scope>
    <source>
        <strain evidence="11 13">USDA 160</strain>
    </source>
</reference>
<evidence type="ECO:0000256" key="4">
    <source>
        <dbReference type="ARBA" id="ARBA00022475"/>
    </source>
</evidence>
<dbReference type="PANTHER" id="PTHR30614">
    <property type="entry name" value="MEMBRANE COMPONENT OF AMINO ACID ABC TRANSPORTER"/>
    <property type="match status" value="1"/>
</dbReference>
<dbReference type="NCBIfam" id="TIGR01726">
    <property type="entry name" value="HEQRo_perm_3TM"/>
    <property type="match status" value="1"/>
</dbReference>
<evidence type="ECO:0000256" key="2">
    <source>
        <dbReference type="ARBA" id="ARBA00010072"/>
    </source>
</evidence>
<name>A0A0N0UE49_BRAJP</name>
<reference evidence="10 12" key="1">
    <citation type="submission" date="2016-11" db="EMBL/GenBank/DDBJ databases">
        <title>Complete Genome Sequence of Bradyrhizobium sp. strain J5, an isolated from soybean nodule in Hokkaido.</title>
        <authorList>
            <person name="Kanehara K."/>
        </authorList>
    </citation>
    <scope>NUCLEOTIDE SEQUENCE [LARGE SCALE GENOMIC DNA]</scope>
    <source>
        <strain evidence="10 12">J5</strain>
    </source>
</reference>
<comment type="similarity">
    <text evidence="2">Belongs to the binding-protein-dependent transport system permease family. HisMQ subfamily.</text>
</comment>
<gene>
    <name evidence="11" type="ORF">ABIF63_010018</name>
    <name evidence="10" type="ORF">BKD09_00165</name>
</gene>
<dbReference type="GO" id="GO:0006865">
    <property type="term" value="P:amino acid transport"/>
    <property type="evidence" value="ECO:0007669"/>
    <property type="project" value="TreeGrafter"/>
</dbReference>
<protein>
    <submittedName>
        <fullName evidence="11">His/Glu/Gln/Arg/opine family amino acid ABC transporter permease subunit</fullName>
    </submittedName>
</protein>
<dbReference type="PANTHER" id="PTHR30614:SF42">
    <property type="entry name" value="GLUTAMATE_ASPARTATE IMPORT PERMEASE PROTEIN GLTJ"/>
    <property type="match status" value="1"/>
</dbReference>
<feature type="domain" description="ABC transmembrane type-1" evidence="9">
    <location>
        <begin position="24"/>
        <end position="118"/>
    </location>
</feature>
<evidence type="ECO:0000256" key="3">
    <source>
        <dbReference type="ARBA" id="ARBA00022448"/>
    </source>
</evidence>
<dbReference type="InterPro" id="IPR010065">
    <property type="entry name" value="AA_ABC_transptr_permease_3TM"/>
</dbReference>
<evidence type="ECO:0000256" key="8">
    <source>
        <dbReference type="SAM" id="Phobius"/>
    </source>
</evidence>
<dbReference type="GeneID" id="92963866"/>
<keyword evidence="13" id="KW-1185">Reference proteome</keyword>
<evidence type="ECO:0000313" key="10">
    <source>
        <dbReference type="EMBL" id="APG06728.1"/>
    </source>
</evidence>
<dbReference type="Proteomes" id="UP001549291">
    <property type="component" value="Unassembled WGS sequence"/>
</dbReference>
<evidence type="ECO:0000313" key="13">
    <source>
        <dbReference type="Proteomes" id="UP001549291"/>
    </source>
</evidence>
<dbReference type="EMBL" id="JBEPTQ010000002">
    <property type="protein sequence ID" value="MET4725912.1"/>
    <property type="molecule type" value="Genomic_DNA"/>
</dbReference>